<feature type="transmembrane region" description="Helical" evidence="2">
    <location>
        <begin position="12"/>
        <end position="32"/>
    </location>
</feature>
<protein>
    <submittedName>
        <fullName evidence="3">Uncharacterized protein</fullName>
    </submittedName>
</protein>
<feature type="transmembrane region" description="Helical" evidence="2">
    <location>
        <begin position="38"/>
        <end position="59"/>
    </location>
</feature>
<reference evidence="3 4" key="1">
    <citation type="submission" date="2018-06" db="EMBL/GenBank/DDBJ databases">
        <title>Actinomadura craniellae sp. nov. isolated from marine sponge Craniella sp.</title>
        <authorList>
            <person name="Li L."/>
            <person name="Xu Q.H."/>
            <person name="Lin H.W."/>
            <person name="Lu Y.H."/>
        </authorList>
    </citation>
    <scope>NUCLEOTIDE SEQUENCE [LARGE SCALE GENOMIC DNA]</scope>
    <source>
        <strain evidence="3 4">LHW63021</strain>
    </source>
</reference>
<gene>
    <name evidence="3" type="ORF">DPM19_15050</name>
</gene>
<feature type="compositionally biased region" description="Basic and acidic residues" evidence="1">
    <location>
        <begin position="90"/>
        <end position="109"/>
    </location>
</feature>
<evidence type="ECO:0000256" key="2">
    <source>
        <dbReference type="SAM" id="Phobius"/>
    </source>
</evidence>
<keyword evidence="2" id="KW-0472">Membrane</keyword>
<comment type="caution">
    <text evidence="3">The sequence shown here is derived from an EMBL/GenBank/DDBJ whole genome shotgun (WGS) entry which is preliminary data.</text>
</comment>
<dbReference type="NCBIfam" id="NF041681">
    <property type="entry name" value="HGxxPAAW"/>
    <property type="match status" value="1"/>
</dbReference>
<feature type="region of interest" description="Disordered" evidence="1">
    <location>
        <begin position="83"/>
        <end position="109"/>
    </location>
</feature>
<accession>A0A365H5C5</accession>
<name>A0A365H5C5_9ACTN</name>
<organism evidence="3 4">
    <name type="scientific">Actinomadura craniellae</name>
    <dbReference type="NCBI Taxonomy" id="2231787"/>
    <lineage>
        <taxon>Bacteria</taxon>
        <taxon>Bacillati</taxon>
        <taxon>Actinomycetota</taxon>
        <taxon>Actinomycetes</taxon>
        <taxon>Streptosporangiales</taxon>
        <taxon>Thermomonosporaceae</taxon>
        <taxon>Actinomadura</taxon>
    </lineage>
</organism>
<evidence type="ECO:0000313" key="3">
    <source>
        <dbReference type="EMBL" id="RAY14291.1"/>
    </source>
</evidence>
<sequence length="109" mass="11353">MSGGSHAGRPSSWLVVAIIFIGFSVGGVALVIGPAWWLFWVGAAIVVAGGVLGLAVGIFSDVVVDEPRVIPEIVDYSLLGKQGAQRRGGRLGETDDKPTRTDTQDTPHG</sequence>
<keyword evidence="2" id="KW-0812">Transmembrane</keyword>
<evidence type="ECO:0000313" key="4">
    <source>
        <dbReference type="Proteomes" id="UP000251891"/>
    </source>
</evidence>
<keyword evidence="4" id="KW-1185">Reference proteome</keyword>
<evidence type="ECO:0000256" key="1">
    <source>
        <dbReference type="SAM" id="MobiDB-lite"/>
    </source>
</evidence>
<dbReference type="AlphaFoldDB" id="A0A365H5C5"/>
<dbReference type="OrthoDB" id="3540856at2"/>
<proteinExistence type="predicted"/>
<keyword evidence="2" id="KW-1133">Transmembrane helix</keyword>
<dbReference type="EMBL" id="QLYX01000006">
    <property type="protein sequence ID" value="RAY14291.1"/>
    <property type="molecule type" value="Genomic_DNA"/>
</dbReference>
<dbReference type="Proteomes" id="UP000251891">
    <property type="component" value="Unassembled WGS sequence"/>
</dbReference>